<evidence type="ECO:0000313" key="2">
    <source>
        <dbReference type="EMBL" id="MCT8974055.1"/>
    </source>
</evidence>
<keyword evidence="3" id="KW-1185">Reference proteome</keyword>
<reference evidence="2 3" key="1">
    <citation type="submission" date="2022-04" db="EMBL/GenBank/DDBJ databases">
        <authorList>
            <person name="Ye Y.-Q."/>
            <person name="Du Z.-J."/>
        </authorList>
    </citation>
    <scope>NUCLEOTIDE SEQUENCE [LARGE SCALE GENOMIC DNA]</scope>
    <source>
        <strain evidence="2 3">A6E488</strain>
    </source>
</reference>
<protein>
    <submittedName>
        <fullName evidence="2">Uncharacterized protein</fullName>
    </submittedName>
</protein>
<dbReference type="AlphaFoldDB" id="A0AAW5R190"/>
<feature type="region of interest" description="Disordered" evidence="1">
    <location>
        <begin position="1"/>
        <end position="20"/>
    </location>
</feature>
<dbReference type="Proteomes" id="UP001320898">
    <property type="component" value="Unassembled WGS sequence"/>
</dbReference>
<dbReference type="EMBL" id="JALIDZ010000010">
    <property type="protein sequence ID" value="MCT8974055.1"/>
    <property type="molecule type" value="Genomic_DNA"/>
</dbReference>
<sequence>MAIAWEPGEAEANKPAQDSPVLRSSIAENGGIAAPDCPDAVWPHVTKDCLLHPDQATADRKVRTIEFDDGAFEARRAELRRISVGL</sequence>
<comment type="caution">
    <text evidence="2">The sequence shown here is derived from an EMBL/GenBank/DDBJ whole genome shotgun (WGS) entry which is preliminary data.</text>
</comment>
<organism evidence="2 3">
    <name type="scientific">Microbaculum marinisediminis</name>
    <dbReference type="NCBI Taxonomy" id="2931392"/>
    <lineage>
        <taxon>Bacteria</taxon>
        <taxon>Pseudomonadati</taxon>
        <taxon>Pseudomonadota</taxon>
        <taxon>Alphaproteobacteria</taxon>
        <taxon>Hyphomicrobiales</taxon>
        <taxon>Tepidamorphaceae</taxon>
        <taxon>Microbaculum</taxon>
    </lineage>
</organism>
<dbReference type="RefSeq" id="WP_261617641.1">
    <property type="nucleotide sequence ID" value="NZ_JALIDZ010000010.1"/>
</dbReference>
<gene>
    <name evidence="2" type="ORF">MUB46_19495</name>
</gene>
<proteinExistence type="predicted"/>
<accession>A0AAW5R190</accession>
<evidence type="ECO:0000256" key="1">
    <source>
        <dbReference type="SAM" id="MobiDB-lite"/>
    </source>
</evidence>
<evidence type="ECO:0000313" key="3">
    <source>
        <dbReference type="Proteomes" id="UP001320898"/>
    </source>
</evidence>
<name>A0AAW5R190_9HYPH</name>